<reference evidence="1 2" key="1">
    <citation type="submission" date="2024-04" db="EMBL/GenBank/DDBJ databases">
        <title>Tritrichomonas musculus Genome.</title>
        <authorList>
            <person name="Alves-Ferreira E."/>
            <person name="Grigg M."/>
            <person name="Lorenzi H."/>
            <person name="Galac M."/>
        </authorList>
    </citation>
    <scope>NUCLEOTIDE SEQUENCE [LARGE SCALE GENOMIC DNA]</scope>
    <source>
        <strain evidence="1 2">EAF2021</strain>
    </source>
</reference>
<dbReference type="Proteomes" id="UP001470230">
    <property type="component" value="Unassembled WGS sequence"/>
</dbReference>
<keyword evidence="2" id="KW-1185">Reference proteome</keyword>
<dbReference type="EMBL" id="JAPFFF010000050">
    <property type="protein sequence ID" value="KAK8839775.1"/>
    <property type="molecule type" value="Genomic_DNA"/>
</dbReference>
<evidence type="ECO:0000313" key="1">
    <source>
        <dbReference type="EMBL" id="KAK8839775.1"/>
    </source>
</evidence>
<comment type="caution">
    <text evidence="1">The sequence shown here is derived from an EMBL/GenBank/DDBJ whole genome shotgun (WGS) entry which is preliminary data.</text>
</comment>
<name>A0ABR2H0W6_9EUKA</name>
<protein>
    <submittedName>
        <fullName evidence="1">Uncharacterized protein</fullName>
    </submittedName>
</protein>
<accession>A0ABR2H0W6</accession>
<gene>
    <name evidence="1" type="ORF">M9Y10_031481</name>
</gene>
<evidence type="ECO:0000313" key="2">
    <source>
        <dbReference type="Proteomes" id="UP001470230"/>
    </source>
</evidence>
<organism evidence="1 2">
    <name type="scientific">Tritrichomonas musculus</name>
    <dbReference type="NCBI Taxonomy" id="1915356"/>
    <lineage>
        <taxon>Eukaryota</taxon>
        <taxon>Metamonada</taxon>
        <taxon>Parabasalia</taxon>
        <taxon>Tritrichomonadida</taxon>
        <taxon>Tritrichomonadidae</taxon>
        <taxon>Tritrichomonas</taxon>
    </lineage>
</organism>
<sequence length="197" mass="23053">MPRKTYPAKISTTLLDDDLETIILDCSAVRRPLFIPSMLEIYGEVLSHSAALCVTSQGAFLVEFMWDNIVYVKKLDNYKSGQDFDFEGFHFIYDSYIIQVPQMPVTVKMFATTMAIFMAGKKFDVFTHNCHHARYYTMKRYGMQSKNPKKVKRNILYQGIVDFFFRPDINKKKIKKEKSSNDLETELTTFSENEKRM</sequence>
<proteinExistence type="predicted"/>